<keyword evidence="3" id="KW-1185">Reference proteome</keyword>
<name>G8ZYK6_TORDE</name>
<protein>
    <submittedName>
        <fullName evidence="2">Uncharacterized protein</fullName>
    </submittedName>
</protein>
<feature type="region of interest" description="Disordered" evidence="1">
    <location>
        <begin position="95"/>
        <end position="140"/>
    </location>
</feature>
<dbReference type="OrthoDB" id="4068467at2759"/>
<dbReference type="FunCoup" id="G8ZYK6">
    <property type="interactions" value="127"/>
</dbReference>
<proteinExistence type="predicted"/>
<dbReference type="AlphaFoldDB" id="G8ZYK6"/>
<dbReference type="eggNOG" id="ENOG502QSA6">
    <property type="taxonomic scope" value="Eukaryota"/>
</dbReference>
<dbReference type="HOGENOM" id="CLU_014122_0_0_1"/>
<reference evidence="2 3" key="1">
    <citation type="journal article" date="2011" name="Proc. Natl. Acad. Sci. U.S.A.">
        <title>Evolutionary erosion of yeast sex chromosomes by mating-type switching accidents.</title>
        <authorList>
            <person name="Gordon J.L."/>
            <person name="Armisen D."/>
            <person name="Proux-Wera E."/>
            <person name="Oheigeartaigh S.S."/>
            <person name="Byrne K.P."/>
            <person name="Wolfe K.H."/>
        </authorList>
    </citation>
    <scope>NUCLEOTIDE SEQUENCE [LARGE SCALE GENOMIC DNA]</scope>
    <source>
        <strain evidence="3">ATCC 10662 / CBS 1146 / NBRC 0425 / NCYC 2629 / NRRL Y-866</strain>
    </source>
</reference>
<organism evidence="2 3">
    <name type="scientific">Torulaspora delbrueckii</name>
    <name type="common">Yeast</name>
    <name type="synonym">Candida colliculosa</name>
    <dbReference type="NCBI Taxonomy" id="4950"/>
    <lineage>
        <taxon>Eukaryota</taxon>
        <taxon>Fungi</taxon>
        <taxon>Dikarya</taxon>
        <taxon>Ascomycota</taxon>
        <taxon>Saccharomycotina</taxon>
        <taxon>Saccharomycetes</taxon>
        <taxon>Saccharomycetales</taxon>
        <taxon>Saccharomycetaceae</taxon>
        <taxon>Torulaspora</taxon>
    </lineage>
</organism>
<evidence type="ECO:0000313" key="3">
    <source>
        <dbReference type="Proteomes" id="UP000005627"/>
    </source>
</evidence>
<feature type="compositionally biased region" description="Low complexity" evidence="1">
    <location>
        <begin position="676"/>
        <end position="693"/>
    </location>
</feature>
<sequence length="741" mass="83883">MDTSGYVKHVSFDDLAPTLIDDQVDILKHSKKPVGFNNQFLHIPPQFNPLYHVEDEEPAPKNDMFTKDHGSTSHKSQDDVRMKMMLQFMSAPDALKSSMRSQDFVDRSRSSSPRGMARNSHKLPPPPKVPSIRKMDRRPDESWDITDYDVANMGWQAEKNLTRETEKNTQSNSGSSHGYTQAAFANLNELEDRLDPSSNLAKTPTKEEKNDRKKSFAGMSDQELADLENFYESQSRSTSTPTIEKYDFKQQDPFFVDNFKKKGTSQIVDPLAPIYPSRPVVDHRAVSVTIENAEYDQFVEDFNTRTGSRKPEESLAAIRNVNCYISGRRYTWSSVDWYVENCAQDGDHLAIVTSIPFFEREVEDSTYELTRRHFVESHSDYGSFDDHDKELGRVSTSSSDQGKPNASNLTAKGLRIKAIHEEAKDSCLRVLKYYASRLKGKKIKITVEMIKCESPDFAVTRAAALYKPDIQIVSTVSTNLQIKFRNGKVKLPFFVMRHYAMSTAVVPYEFIDPKKLGEETTNGGTVGDERKGIPKGDERLATIDNIILKTLKNPFQPDNSPKKDLSSGGDSEVDSLNEYFPMSPEQKRKYDMFEKTGYVRCPPTRQNYMNTVDPSLGSEDRLTPFSTGNNSRRSSRIQYDEGIYKVKSLIADSSDDDEDKPKRQGTSIRKTKSMGPITKSKSKSPTLSPTTSIGRAHRTHLHTTGTKAAESASPLGERNNKKNVKHKEKKSLGSFFRKVFK</sequence>
<dbReference type="Proteomes" id="UP000005627">
    <property type="component" value="Chromosome 7"/>
</dbReference>
<accession>G8ZYK6</accession>
<feature type="compositionally biased region" description="Basic and acidic residues" evidence="1">
    <location>
        <begin position="58"/>
        <end position="78"/>
    </location>
</feature>
<dbReference type="GeneID" id="11504539"/>
<feature type="compositionally biased region" description="Basic and acidic residues" evidence="1">
    <location>
        <begin position="204"/>
        <end position="214"/>
    </location>
</feature>
<evidence type="ECO:0000313" key="2">
    <source>
        <dbReference type="EMBL" id="CCE93481.1"/>
    </source>
</evidence>
<gene>
    <name evidence="2" type="primary">TDEL0G01140</name>
    <name evidence="2" type="ORF">TDEL_0G01140</name>
</gene>
<dbReference type="KEGG" id="tdl:TDEL_0G01140"/>
<feature type="compositionally biased region" description="Polar residues" evidence="1">
    <location>
        <begin position="604"/>
        <end position="613"/>
    </location>
</feature>
<dbReference type="InParanoid" id="G8ZYK6"/>
<evidence type="ECO:0000256" key="1">
    <source>
        <dbReference type="SAM" id="MobiDB-lite"/>
    </source>
</evidence>
<feature type="region of interest" description="Disordered" evidence="1">
    <location>
        <begin position="195"/>
        <end position="219"/>
    </location>
</feature>
<feature type="region of interest" description="Disordered" evidence="1">
    <location>
        <begin position="652"/>
        <end position="741"/>
    </location>
</feature>
<feature type="region of interest" description="Disordered" evidence="1">
    <location>
        <begin position="604"/>
        <end position="639"/>
    </location>
</feature>
<dbReference type="EMBL" id="HE616748">
    <property type="protein sequence ID" value="CCE93481.1"/>
    <property type="molecule type" value="Genomic_DNA"/>
</dbReference>
<dbReference type="RefSeq" id="XP_003682692.1">
    <property type="nucleotide sequence ID" value="XM_003682644.1"/>
</dbReference>
<feature type="region of interest" description="Disordered" evidence="1">
    <location>
        <begin position="53"/>
        <end position="78"/>
    </location>
</feature>
<feature type="region of interest" description="Disordered" evidence="1">
    <location>
        <begin position="552"/>
        <end position="579"/>
    </location>
</feature>
<dbReference type="GO" id="GO:0032126">
    <property type="term" value="C:eisosome"/>
    <property type="evidence" value="ECO:0007669"/>
    <property type="project" value="EnsemblFungi"/>
</dbReference>